<dbReference type="SUPFAM" id="SSF50939">
    <property type="entry name" value="Sialidases"/>
    <property type="match status" value="1"/>
</dbReference>
<dbReference type="InterPro" id="IPR011040">
    <property type="entry name" value="Sialidase"/>
</dbReference>
<accession>A0A370L658</accession>
<comment type="caution">
    <text evidence="2">The sequence shown here is derived from an EMBL/GenBank/DDBJ whole genome shotgun (WGS) entry which is preliminary data.</text>
</comment>
<keyword evidence="3" id="KW-1185">Reference proteome</keyword>
<dbReference type="RefSeq" id="WP_114829840.1">
    <property type="nucleotide sequence ID" value="NZ_QQTO01000033.1"/>
</dbReference>
<name>A0A370L658_9HYPH</name>
<sequence>MNAPIQFHKPRRSTDAEHGIVHRDDAAFCGWPFYCGLWTFPDGSLLTGFKKIAKTYDEAAEISHTRLTVGQGQLKTIRSSDGGKSWDQDSLNTVFDLGTSAEEIDRTGGDNYDDEPPLDFLDPNVIVMSGAMPALLKPDSRAWLRISADAGRNWRRTILLPLHGLGSLTGHGPPTIRGDGVALLGMSTTTPDGWTNRPLIYASTDGARWNFLSFVTPAIEGGSAVSDRTELPLFGAIRHLYARPLALADGRILASLRFQRDARGIFWTDVFESRDGGRTWHFLSRVNDWGAPGDIVEMADGRIVCVYGYRLAPYGIRARVSEDGGRSWGSELILRDDGGSWDLGYPRVVEVAPGRLLTVYYMNTRDDPIQLNGGVRHIARTLFTPD</sequence>
<dbReference type="EMBL" id="QQTP01000006">
    <property type="protein sequence ID" value="RDJ24744.1"/>
    <property type="molecule type" value="Genomic_DNA"/>
</dbReference>
<dbReference type="Proteomes" id="UP000255207">
    <property type="component" value="Unassembled WGS sequence"/>
</dbReference>
<evidence type="ECO:0000313" key="3">
    <source>
        <dbReference type="Proteomes" id="UP000255207"/>
    </source>
</evidence>
<dbReference type="OrthoDB" id="7294637at2"/>
<dbReference type="PANTHER" id="PTHR43752">
    <property type="entry name" value="BNR/ASP-BOX REPEAT FAMILY PROTEIN"/>
    <property type="match status" value="1"/>
</dbReference>
<dbReference type="PANTHER" id="PTHR43752:SF2">
    <property type="entry name" value="BNR_ASP-BOX REPEAT FAMILY PROTEIN"/>
    <property type="match status" value="1"/>
</dbReference>
<dbReference type="AlphaFoldDB" id="A0A370L658"/>
<feature type="domain" description="Sialidase" evidence="1">
    <location>
        <begin position="142"/>
        <end position="354"/>
    </location>
</feature>
<dbReference type="Pfam" id="PF13088">
    <property type="entry name" value="BNR_2"/>
    <property type="match status" value="1"/>
</dbReference>
<gene>
    <name evidence="2" type="ORF">DWE98_13830</name>
</gene>
<organism evidence="2 3">
    <name type="scientific">Bosea caraganae</name>
    <dbReference type="NCBI Taxonomy" id="2763117"/>
    <lineage>
        <taxon>Bacteria</taxon>
        <taxon>Pseudomonadati</taxon>
        <taxon>Pseudomonadota</taxon>
        <taxon>Alphaproteobacteria</taxon>
        <taxon>Hyphomicrobiales</taxon>
        <taxon>Boseaceae</taxon>
        <taxon>Bosea</taxon>
    </lineage>
</organism>
<dbReference type="CDD" id="cd15482">
    <property type="entry name" value="Sialidase_non-viral"/>
    <property type="match status" value="1"/>
</dbReference>
<evidence type="ECO:0000313" key="2">
    <source>
        <dbReference type="EMBL" id="RDJ24744.1"/>
    </source>
</evidence>
<evidence type="ECO:0000259" key="1">
    <source>
        <dbReference type="Pfam" id="PF13088"/>
    </source>
</evidence>
<protein>
    <submittedName>
        <fullName evidence="2">Exo-alpha-sialidase</fullName>
    </submittedName>
</protein>
<reference evidence="3" key="1">
    <citation type="submission" date="2018-07" db="EMBL/GenBank/DDBJ databases">
        <authorList>
            <person name="Safronova V.I."/>
            <person name="Chirak E.R."/>
            <person name="Sazanova A.L."/>
        </authorList>
    </citation>
    <scope>NUCLEOTIDE SEQUENCE [LARGE SCALE GENOMIC DNA]</scope>
    <source>
        <strain evidence="3">RCAM04685</strain>
    </source>
</reference>
<dbReference type="Gene3D" id="2.120.10.10">
    <property type="match status" value="1"/>
</dbReference>
<proteinExistence type="predicted"/>
<dbReference type="InterPro" id="IPR036278">
    <property type="entry name" value="Sialidase_sf"/>
</dbReference>